<feature type="transmembrane region" description="Helical" evidence="5">
    <location>
        <begin position="21"/>
        <end position="41"/>
    </location>
</feature>
<evidence type="ECO:0000259" key="6">
    <source>
        <dbReference type="Pfam" id="PF13515"/>
    </source>
</evidence>
<dbReference type="EMBL" id="AP018823">
    <property type="protein sequence ID" value="BBF87419.1"/>
    <property type="molecule type" value="Genomic_DNA"/>
</dbReference>
<dbReference type="Proteomes" id="UP000198290">
    <property type="component" value="Chromosome"/>
</dbReference>
<organism evidence="7 8">
    <name type="scientific">Aquitalea magnusonii</name>
    <dbReference type="NCBI Taxonomy" id="332411"/>
    <lineage>
        <taxon>Bacteria</taxon>
        <taxon>Pseudomonadati</taxon>
        <taxon>Pseudomonadota</taxon>
        <taxon>Betaproteobacteria</taxon>
        <taxon>Neisseriales</taxon>
        <taxon>Chromobacteriaceae</taxon>
        <taxon>Aquitalea</taxon>
    </lineage>
</organism>
<dbReference type="OrthoDB" id="8596198at2"/>
<gene>
    <name evidence="7" type="ORF">DLM_3840</name>
</gene>
<dbReference type="AlphaFoldDB" id="A0A3G9GLJ5"/>
<protein>
    <recommendedName>
        <fullName evidence="6">Integral membrane bound transporter domain-containing protein</fullName>
    </recommendedName>
</protein>
<dbReference type="Pfam" id="PF13515">
    <property type="entry name" value="FUSC_2"/>
    <property type="match status" value="1"/>
</dbReference>
<feature type="transmembrane region" description="Helical" evidence="5">
    <location>
        <begin position="247"/>
        <end position="263"/>
    </location>
</feature>
<keyword evidence="4 5" id="KW-0472">Membrane</keyword>
<evidence type="ECO:0000313" key="8">
    <source>
        <dbReference type="Proteomes" id="UP000198290"/>
    </source>
</evidence>
<reference evidence="8" key="1">
    <citation type="journal article" date="2017" name="Biotechnol. Biofuels">
        <title>Evaluation of environmental bacterial communities as a factor affecting the growth of duckweed Lemna minor.</title>
        <authorList>
            <person name="Ishizawa H."/>
            <person name="Kuroda M."/>
            <person name="Morikawa M."/>
            <person name="Ike M."/>
        </authorList>
    </citation>
    <scope>NUCLEOTIDE SEQUENCE [LARGE SCALE GENOMIC DNA]</scope>
    <source>
        <strain evidence="8">H3</strain>
    </source>
</reference>
<evidence type="ECO:0000256" key="3">
    <source>
        <dbReference type="ARBA" id="ARBA00022989"/>
    </source>
</evidence>
<keyword evidence="3 5" id="KW-1133">Transmembrane helix</keyword>
<dbReference type="InterPro" id="IPR049453">
    <property type="entry name" value="Memb_transporter_dom"/>
</dbReference>
<comment type="subcellular location">
    <subcellularLocation>
        <location evidence="1">Membrane</location>
        <topology evidence="1">Multi-pass membrane protein</topology>
    </subcellularLocation>
</comment>
<accession>A0A3G9GLJ5</accession>
<feature type="transmembrane region" description="Helical" evidence="5">
    <location>
        <begin position="176"/>
        <end position="194"/>
    </location>
</feature>
<keyword evidence="2 5" id="KW-0812">Transmembrane</keyword>
<evidence type="ECO:0000256" key="1">
    <source>
        <dbReference type="ARBA" id="ARBA00004141"/>
    </source>
</evidence>
<dbReference type="KEGG" id="amah:DLM_3840"/>
<proteinExistence type="predicted"/>
<feature type="transmembrane region" description="Helical" evidence="5">
    <location>
        <begin position="91"/>
        <end position="108"/>
    </location>
</feature>
<evidence type="ECO:0000256" key="2">
    <source>
        <dbReference type="ARBA" id="ARBA00022692"/>
    </source>
</evidence>
<dbReference type="GO" id="GO:0016020">
    <property type="term" value="C:membrane"/>
    <property type="evidence" value="ECO:0007669"/>
    <property type="project" value="UniProtKB-SubCell"/>
</dbReference>
<feature type="transmembrane region" description="Helical" evidence="5">
    <location>
        <begin position="270"/>
        <end position="287"/>
    </location>
</feature>
<dbReference type="RefSeq" id="WP_089082327.1">
    <property type="nucleotide sequence ID" value="NZ_AP018823.1"/>
</dbReference>
<sequence>MTYPRLALRGLATIRHQRLRLLRALTTSTLLFMPAVLIAISAQPAGWIFPFTLTAAYSMMIVLLAGRLQLASVAGLPVMQWLGHASGSQGWLMLPLLAGMLLLMAISARRGLHKGMQFWVFCLLLSNMMPPQGLPASQHALLSVAGALYGLLLGRWGLRGWQRVLPGASPADTRRYAWHLVLGGCLAWLVATRMHLPHTWWLPVLVVGIIDPSPQRMIWLLKERVYGTLFGGVLAAALAWWQPAPAIHMLILCLSLTTALMLMQRSFRWFIAGLTLLVLSAMPVTQVEHGVVERVADTMLVGVLLGSLAWWLEIGVKHLHVQDQDRAG</sequence>
<evidence type="ECO:0000256" key="4">
    <source>
        <dbReference type="ARBA" id="ARBA00023136"/>
    </source>
</evidence>
<feature type="transmembrane region" description="Helical" evidence="5">
    <location>
        <begin position="136"/>
        <end position="156"/>
    </location>
</feature>
<evidence type="ECO:0000313" key="7">
    <source>
        <dbReference type="EMBL" id="BBF87419.1"/>
    </source>
</evidence>
<feature type="transmembrane region" description="Helical" evidence="5">
    <location>
        <begin position="299"/>
        <end position="316"/>
    </location>
</feature>
<keyword evidence="8" id="KW-1185">Reference proteome</keyword>
<evidence type="ECO:0000256" key="5">
    <source>
        <dbReference type="SAM" id="Phobius"/>
    </source>
</evidence>
<feature type="transmembrane region" description="Helical" evidence="5">
    <location>
        <begin position="47"/>
        <end position="70"/>
    </location>
</feature>
<reference evidence="8" key="3">
    <citation type="journal article" date="2017" name="Plant Physiol. Biochem.">
        <title>Differential oxidative and antioxidative response of duckweed Lemna minor toward plant growth promoting/inhibiting bacteria.</title>
        <authorList>
            <person name="Ishizawa H."/>
            <person name="Kuroda M."/>
            <person name="Morikawa M."/>
            <person name="Ike M."/>
        </authorList>
    </citation>
    <scope>NUCLEOTIDE SEQUENCE [LARGE SCALE GENOMIC DNA]</scope>
    <source>
        <strain evidence="8">H3</strain>
    </source>
</reference>
<name>A0A3G9GLJ5_9NEIS</name>
<feature type="domain" description="Integral membrane bound transporter" evidence="6">
    <location>
        <begin position="186"/>
        <end position="305"/>
    </location>
</feature>
<reference evidence="7 8" key="2">
    <citation type="journal article" date="2017" name="Genome Announc.">
        <title>Draft genome sequence of Aquitalea magnusonii strain H3, a plant growth-promoting bacterium of duckweed Lemna minor.</title>
        <authorList>
            <person name="Ishizawa H."/>
            <person name="Kuroda M."/>
            <person name="Ike M."/>
        </authorList>
    </citation>
    <scope>NUCLEOTIDE SEQUENCE [LARGE SCALE GENOMIC DNA]</scope>
    <source>
        <strain evidence="7 8">H3</strain>
    </source>
</reference>